<dbReference type="Proteomes" id="UP000283254">
    <property type="component" value="Unassembled WGS sequence"/>
</dbReference>
<dbReference type="PROSITE" id="PS51257">
    <property type="entry name" value="PROKAR_LIPOPROTEIN"/>
    <property type="match status" value="1"/>
</dbReference>
<dbReference type="AlphaFoldDB" id="A0A422QFT0"/>
<proteinExistence type="predicted"/>
<keyword evidence="4" id="KW-1185">Reference proteome</keyword>
<reference evidence="3" key="1">
    <citation type="submission" date="2014-10" db="EMBL/GenBank/DDBJ databases">
        <title>Massilia sp. genome.</title>
        <authorList>
            <person name="Xu B."/>
            <person name="Dai L."/>
            <person name="Huang Z."/>
        </authorList>
    </citation>
    <scope>NUCLEOTIDE SEQUENCE [LARGE SCALE GENOMIC DNA]</scope>
    <source>
        <strain evidence="3">CFS-1</strain>
    </source>
</reference>
<feature type="signal peptide" evidence="2">
    <location>
        <begin position="1"/>
        <end position="18"/>
    </location>
</feature>
<feature type="compositionally biased region" description="Polar residues" evidence="1">
    <location>
        <begin position="57"/>
        <end position="69"/>
    </location>
</feature>
<comment type="caution">
    <text evidence="3">The sequence shown here is derived from an EMBL/GenBank/DDBJ whole genome shotgun (WGS) entry which is preliminary data.</text>
</comment>
<evidence type="ECO:0000256" key="1">
    <source>
        <dbReference type="SAM" id="MobiDB-lite"/>
    </source>
</evidence>
<evidence type="ECO:0008006" key="5">
    <source>
        <dbReference type="Google" id="ProtNLM"/>
    </source>
</evidence>
<evidence type="ECO:0000256" key="2">
    <source>
        <dbReference type="SAM" id="SignalP"/>
    </source>
</evidence>
<gene>
    <name evidence="3" type="ORF">NM04_21440</name>
</gene>
<accession>A0A422QFT0</accession>
<feature type="chain" id="PRO_5019511626" description="Lipoprotein" evidence="2">
    <location>
        <begin position="19"/>
        <end position="88"/>
    </location>
</feature>
<dbReference type="EMBL" id="JSAB01000295">
    <property type="protein sequence ID" value="RNF28769.1"/>
    <property type="molecule type" value="Genomic_DNA"/>
</dbReference>
<feature type="region of interest" description="Disordered" evidence="1">
    <location>
        <begin position="23"/>
        <end position="88"/>
    </location>
</feature>
<sequence>MKKLQTVLLGSMMAFALAACNTTDTTGTTSGSSSVGAAQAGSTGNPTVDAQMGISPNDVQNTGPANATGSASTPTNTGHTTTGSNNGQ</sequence>
<name>A0A422QFT0_9BURK</name>
<keyword evidence="2" id="KW-0732">Signal</keyword>
<protein>
    <recommendedName>
        <fullName evidence="5">Lipoprotein</fullName>
    </recommendedName>
</protein>
<feature type="compositionally biased region" description="Low complexity" evidence="1">
    <location>
        <begin position="23"/>
        <end position="44"/>
    </location>
</feature>
<evidence type="ECO:0000313" key="3">
    <source>
        <dbReference type="EMBL" id="RNF28769.1"/>
    </source>
</evidence>
<organism evidence="3 4">
    <name type="scientific">Massilia aurea</name>
    <dbReference type="NCBI Taxonomy" id="373040"/>
    <lineage>
        <taxon>Bacteria</taxon>
        <taxon>Pseudomonadati</taxon>
        <taxon>Pseudomonadota</taxon>
        <taxon>Betaproteobacteria</taxon>
        <taxon>Burkholderiales</taxon>
        <taxon>Oxalobacteraceae</taxon>
        <taxon>Telluria group</taxon>
        <taxon>Massilia</taxon>
    </lineage>
</organism>
<dbReference type="RefSeq" id="WP_123071443.1">
    <property type="nucleotide sequence ID" value="NZ_JSAB01000295.1"/>
</dbReference>
<evidence type="ECO:0000313" key="4">
    <source>
        <dbReference type="Proteomes" id="UP000283254"/>
    </source>
</evidence>
<feature type="compositionally biased region" description="Low complexity" evidence="1">
    <location>
        <begin position="70"/>
        <end position="88"/>
    </location>
</feature>